<evidence type="ECO:0000259" key="1">
    <source>
        <dbReference type="Pfam" id="PF04321"/>
    </source>
</evidence>
<dbReference type="Pfam" id="PF04321">
    <property type="entry name" value="RmlD_sub_bind"/>
    <property type="match status" value="1"/>
</dbReference>
<sequence length="228" mass="25459">AAYTAVDKAEEEKEEADLANHIAVKNLAVMSSKLNAKLIHISTDFVFDGSSSIPFTEEDKTNPLSVYGKTKLAGEKAVLKHGSEVIIIRTSWLYSSFGNNFVKTMIGLTKKRDSIGIVFDQLGTPTYARDLAEAVLNIINSQDFLTGVYHYSNEGVASWYDFTKAIVEIAGIKCSIDPIETYQYPTPAKRPAYSILNKAKIKKVYNMEIPYWKTSLEKCINILKQKNT</sequence>
<comment type="caution">
    <text evidence="2">The sequence shown here is derived from an EMBL/GenBank/DDBJ whole genome shotgun (WGS) entry which is preliminary data.</text>
</comment>
<name>X1E8X4_9ZZZZ</name>
<dbReference type="NCBIfam" id="TIGR01214">
    <property type="entry name" value="rmlD"/>
    <property type="match status" value="1"/>
</dbReference>
<dbReference type="SUPFAM" id="SSF51735">
    <property type="entry name" value="NAD(P)-binding Rossmann-fold domains"/>
    <property type="match status" value="1"/>
</dbReference>
<reference evidence="2" key="1">
    <citation type="journal article" date="2014" name="Front. Microbiol.">
        <title>High frequency of phylogenetically diverse reductive dehalogenase-homologous genes in deep subseafloor sedimentary metagenomes.</title>
        <authorList>
            <person name="Kawai M."/>
            <person name="Futagami T."/>
            <person name="Toyoda A."/>
            <person name="Takaki Y."/>
            <person name="Nishi S."/>
            <person name="Hori S."/>
            <person name="Arai W."/>
            <person name="Tsubouchi T."/>
            <person name="Morono Y."/>
            <person name="Uchiyama I."/>
            <person name="Ito T."/>
            <person name="Fujiyama A."/>
            <person name="Inagaki F."/>
            <person name="Takami H."/>
        </authorList>
    </citation>
    <scope>NUCLEOTIDE SEQUENCE</scope>
    <source>
        <strain evidence="2">Expedition CK06-06</strain>
    </source>
</reference>
<dbReference type="GO" id="GO:0008831">
    <property type="term" value="F:dTDP-4-dehydrorhamnose reductase activity"/>
    <property type="evidence" value="ECO:0007669"/>
    <property type="project" value="TreeGrafter"/>
</dbReference>
<dbReference type="GO" id="GO:0005829">
    <property type="term" value="C:cytosol"/>
    <property type="evidence" value="ECO:0007669"/>
    <property type="project" value="TreeGrafter"/>
</dbReference>
<dbReference type="InterPro" id="IPR029903">
    <property type="entry name" value="RmlD-like-bd"/>
</dbReference>
<evidence type="ECO:0000313" key="2">
    <source>
        <dbReference type="EMBL" id="GAH05088.1"/>
    </source>
</evidence>
<dbReference type="CDD" id="cd05254">
    <property type="entry name" value="dTDP_HR_like_SDR_e"/>
    <property type="match status" value="1"/>
</dbReference>
<dbReference type="Gene3D" id="3.40.50.720">
    <property type="entry name" value="NAD(P)-binding Rossmann-like Domain"/>
    <property type="match status" value="1"/>
</dbReference>
<gene>
    <name evidence="2" type="ORF">S01H4_40395</name>
</gene>
<dbReference type="PANTHER" id="PTHR10491:SF4">
    <property type="entry name" value="METHIONINE ADENOSYLTRANSFERASE 2 SUBUNIT BETA"/>
    <property type="match status" value="1"/>
</dbReference>
<organism evidence="2">
    <name type="scientific">marine sediment metagenome</name>
    <dbReference type="NCBI Taxonomy" id="412755"/>
    <lineage>
        <taxon>unclassified sequences</taxon>
        <taxon>metagenomes</taxon>
        <taxon>ecological metagenomes</taxon>
    </lineage>
</organism>
<protein>
    <recommendedName>
        <fullName evidence="1">RmlD-like substrate binding domain-containing protein</fullName>
    </recommendedName>
</protein>
<feature type="domain" description="RmlD-like substrate binding" evidence="1">
    <location>
        <begin position="1"/>
        <end position="223"/>
    </location>
</feature>
<feature type="non-terminal residue" evidence="2">
    <location>
        <position position="1"/>
    </location>
</feature>
<dbReference type="AlphaFoldDB" id="X1E8X4"/>
<dbReference type="EMBL" id="BART01021990">
    <property type="protein sequence ID" value="GAH05088.1"/>
    <property type="molecule type" value="Genomic_DNA"/>
</dbReference>
<dbReference type="PANTHER" id="PTHR10491">
    <property type="entry name" value="DTDP-4-DEHYDRORHAMNOSE REDUCTASE"/>
    <property type="match status" value="1"/>
</dbReference>
<dbReference type="GO" id="GO:0019305">
    <property type="term" value="P:dTDP-rhamnose biosynthetic process"/>
    <property type="evidence" value="ECO:0007669"/>
    <property type="project" value="TreeGrafter"/>
</dbReference>
<dbReference type="InterPro" id="IPR005913">
    <property type="entry name" value="dTDP_dehydrorham_reduct"/>
</dbReference>
<accession>X1E8X4</accession>
<dbReference type="InterPro" id="IPR036291">
    <property type="entry name" value="NAD(P)-bd_dom_sf"/>
</dbReference>
<proteinExistence type="predicted"/>